<dbReference type="Gene3D" id="3.90.79.10">
    <property type="entry name" value="Nucleoside Triphosphate Pyrophosphohydrolase"/>
    <property type="match status" value="1"/>
</dbReference>
<dbReference type="Proteomes" id="UP000824001">
    <property type="component" value="Unassembled WGS sequence"/>
</dbReference>
<name>A0A9D1FD95_9FIRM</name>
<dbReference type="AlphaFoldDB" id="A0A9D1FD95"/>
<evidence type="ECO:0000256" key="1">
    <source>
        <dbReference type="ARBA" id="ARBA00001946"/>
    </source>
</evidence>
<dbReference type="PANTHER" id="PTHR11839">
    <property type="entry name" value="UDP/ADP-SUGAR PYROPHOSPHATASE"/>
    <property type="match status" value="1"/>
</dbReference>
<proteinExistence type="predicted"/>
<dbReference type="InterPro" id="IPR020084">
    <property type="entry name" value="NUDIX_hydrolase_CS"/>
</dbReference>
<dbReference type="InterPro" id="IPR015797">
    <property type="entry name" value="NUDIX_hydrolase-like_dom_sf"/>
</dbReference>
<protein>
    <submittedName>
        <fullName evidence="4">NUDIX hydrolase</fullName>
    </submittedName>
</protein>
<accession>A0A9D1FD95</accession>
<dbReference type="GO" id="GO:0016787">
    <property type="term" value="F:hydrolase activity"/>
    <property type="evidence" value="ECO:0007669"/>
    <property type="project" value="UniProtKB-KW"/>
</dbReference>
<dbReference type="GO" id="GO:0019693">
    <property type="term" value="P:ribose phosphate metabolic process"/>
    <property type="evidence" value="ECO:0007669"/>
    <property type="project" value="TreeGrafter"/>
</dbReference>
<feature type="domain" description="Nudix hydrolase" evidence="3">
    <location>
        <begin position="39"/>
        <end position="167"/>
    </location>
</feature>
<organism evidence="4 5">
    <name type="scientific">Candidatus Scatomorpha merdipullorum</name>
    <dbReference type="NCBI Taxonomy" id="2840927"/>
    <lineage>
        <taxon>Bacteria</taxon>
        <taxon>Bacillati</taxon>
        <taxon>Bacillota</taxon>
        <taxon>Clostridia</taxon>
        <taxon>Eubacteriales</taxon>
        <taxon>Candidatus Scatomorpha</taxon>
    </lineage>
</organism>
<comment type="caution">
    <text evidence="4">The sequence shown here is derived from an EMBL/GenBank/DDBJ whole genome shotgun (WGS) entry which is preliminary data.</text>
</comment>
<gene>
    <name evidence="4" type="ORF">IAC18_04775</name>
</gene>
<dbReference type="SUPFAM" id="SSF55811">
    <property type="entry name" value="Nudix"/>
    <property type="match status" value="1"/>
</dbReference>
<dbReference type="InterPro" id="IPR000086">
    <property type="entry name" value="NUDIX_hydrolase_dom"/>
</dbReference>
<evidence type="ECO:0000259" key="3">
    <source>
        <dbReference type="PROSITE" id="PS51462"/>
    </source>
</evidence>
<dbReference type="GO" id="GO:0005829">
    <property type="term" value="C:cytosol"/>
    <property type="evidence" value="ECO:0007669"/>
    <property type="project" value="TreeGrafter"/>
</dbReference>
<dbReference type="PROSITE" id="PS00893">
    <property type="entry name" value="NUDIX_BOX"/>
    <property type="match status" value="1"/>
</dbReference>
<dbReference type="PROSITE" id="PS51462">
    <property type="entry name" value="NUDIX"/>
    <property type="match status" value="1"/>
</dbReference>
<evidence type="ECO:0000313" key="4">
    <source>
        <dbReference type="EMBL" id="HIS66860.1"/>
    </source>
</evidence>
<evidence type="ECO:0000256" key="2">
    <source>
        <dbReference type="ARBA" id="ARBA00022801"/>
    </source>
</evidence>
<comment type="cofactor">
    <cofactor evidence="1">
        <name>Mg(2+)</name>
        <dbReference type="ChEBI" id="CHEBI:18420"/>
    </cofactor>
</comment>
<sequence>MAIEKRIDGETPYHGVIVDVRLDRAELVDGRIVRREVVEHPGGVGVIPVEKDGTVWCVRQYRYPMGREMLEIPAGKLEKGEIPLPAAVRELSEETGLTAGRMVDLGSCCTSPGFSTEVLHLYLALELEHGAAHPDSGEFLNVEAHSLGMLTEMAMNGELDDAKTIIAVLKARRFLEAEGWEKF</sequence>
<evidence type="ECO:0000313" key="5">
    <source>
        <dbReference type="Proteomes" id="UP000824001"/>
    </source>
</evidence>
<reference evidence="4" key="1">
    <citation type="submission" date="2020-10" db="EMBL/GenBank/DDBJ databases">
        <authorList>
            <person name="Gilroy R."/>
        </authorList>
    </citation>
    <scope>NUCLEOTIDE SEQUENCE</scope>
    <source>
        <strain evidence="4">ChiHjej10B9-9673</strain>
    </source>
</reference>
<dbReference type="PANTHER" id="PTHR11839:SF18">
    <property type="entry name" value="NUDIX HYDROLASE DOMAIN-CONTAINING PROTEIN"/>
    <property type="match status" value="1"/>
</dbReference>
<reference evidence="4" key="2">
    <citation type="journal article" date="2021" name="PeerJ">
        <title>Extensive microbial diversity within the chicken gut microbiome revealed by metagenomics and culture.</title>
        <authorList>
            <person name="Gilroy R."/>
            <person name="Ravi A."/>
            <person name="Getino M."/>
            <person name="Pursley I."/>
            <person name="Horton D.L."/>
            <person name="Alikhan N.F."/>
            <person name="Baker D."/>
            <person name="Gharbi K."/>
            <person name="Hall N."/>
            <person name="Watson M."/>
            <person name="Adriaenssens E.M."/>
            <person name="Foster-Nyarko E."/>
            <person name="Jarju S."/>
            <person name="Secka A."/>
            <person name="Antonio M."/>
            <person name="Oren A."/>
            <person name="Chaudhuri R.R."/>
            <person name="La Ragione R."/>
            <person name="Hildebrand F."/>
            <person name="Pallen M.J."/>
        </authorList>
    </citation>
    <scope>NUCLEOTIDE SEQUENCE</scope>
    <source>
        <strain evidence="4">ChiHjej10B9-9673</strain>
    </source>
</reference>
<dbReference type="GO" id="GO:0006753">
    <property type="term" value="P:nucleoside phosphate metabolic process"/>
    <property type="evidence" value="ECO:0007669"/>
    <property type="project" value="TreeGrafter"/>
</dbReference>
<keyword evidence="2 4" id="KW-0378">Hydrolase</keyword>
<dbReference type="CDD" id="cd03424">
    <property type="entry name" value="NUDIX_ADPRase_Nudt5_UGPPase_Nudt14"/>
    <property type="match status" value="1"/>
</dbReference>
<dbReference type="EMBL" id="DVJK01000134">
    <property type="protein sequence ID" value="HIS66860.1"/>
    <property type="molecule type" value="Genomic_DNA"/>
</dbReference>
<dbReference type="Pfam" id="PF00293">
    <property type="entry name" value="NUDIX"/>
    <property type="match status" value="1"/>
</dbReference>